<keyword evidence="8" id="KW-1185">Reference proteome</keyword>
<proteinExistence type="inferred from homology"/>
<feature type="binding site" evidence="6">
    <location>
        <position position="79"/>
    </location>
    <ligand>
        <name>S-adenosyl-L-methionine</name>
        <dbReference type="ChEBI" id="CHEBI:59789"/>
    </ligand>
</feature>
<dbReference type="HAMAP" id="MF_01007">
    <property type="entry name" value="16SrRNA_methyltr_H"/>
    <property type="match status" value="1"/>
</dbReference>
<dbReference type="SUPFAM" id="SSF81799">
    <property type="entry name" value="Putative methyltransferase TM0872, insert domain"/>
    <property type="match status" value="1"/>
</dbReference>
<keyword evidence="3 6" id="KW-0489">Methyltransferase</keyword>
<name>A0A5B9QJ49_9BACT</name>
<keyword evidence="6" id="KW-0963">Cytoplasm</keyword>
<organism evidence="7 8">
    <name type="scientific">Roseimaritima ulvae</name>
    <dbReference type="NCBI Taxonomy" id="980254"/>
    <lineage>
        <taxon>Bacteria</taxon>
        <taxon>Pseudomonadati</taxon>
        <taxon>Planctomycetota</taxon>
        <taxon>Planctomycetia</taxon>
        <taxon>Pirellulales</taxon>
        <taxon>Pirellulaceae</taxon>
        <taxon>Roseimaritima</taxon>
    </lineage>
</organism>
<dbReference type="OrthoDB" id="9806637at2"/>
<protein>
    <recommendedName>
        <fullName evidence="6">Ribosomal RNA small subunit methyltransferase H</fullName>
        <ecNumber evidence="6">2.1.1.199</ecNumber>
    </recommendedName>
    <alternativeName>
        <fullName evidence="6">16S rRNA m(4)C1402 methyltransferase</fullName>
    </alternativeName>
    <alternativeName>
        <fullName evidence="6">rRNA (cytosine-N(4)-)-methyltransferase RsmH</fullName>
    </alternativeName>
</protein>
<dbReference type="SUPFAM" id="SSF53335">
    <property type="entry name" value="S-adenosyl-L-methionine-dependent methyltransferases"/>
    <property type="match status" value="1"/>
</dbReference>
<feature type="binding site" evidence="6">
    <location>
        <position position="107"/>
    </location>
    <ligand>
        <name>S-adenosyl-L-methionine</name>
        <dbReference type="ChEBI" id="CHEBI:59789"/>
    </ligand>
</feature>
<dbReference type="Gene3D" id="3.40.50.150">
    <property type="entry name" value="Vaccinia Virus protein VP39"/>
    <property type="match status" value="1"/>
</dbReference>
<dbReference type="PANTHER" id="PTHR11265">
    <property type="entry name" value="S-ADENOSYL-METHYLTRANSFERASE MRAW"/>
    <property type="match status" value="1"/>
</dbReference>
<comment type="subcellular location">
    <subcellularLocation>
        <location evidence="6">Cytoplasm</location>
    </subcellularLocation>
</comment>
<dbReference type="GO" id="GO:0071424">
    <property type="term" value="F:rRNA (cytosine-N4-)-methyltransferase activity"/>
    <property type="evidence" value="ECO:0007669"/>
    <property type="project" value="UniProtKB-UniRule"/>
</dbReference>
<keyword evidence="2 6" id="KW-0698">rRNA processing</keyword>
<dbReference type="Proteomes" id="UP000325286">
    <property type="component" value="Chromosome"/>
</dbReference>
<comment type="catalytic activity">
    <reaction evidence="6">
        <text>cytidine(1402) in 16S rRNA + S-adenosyl-L-methionine = N(4)-methylcytidine(1402) in 16S rRNA + S-adenosyl-L-homocysteine + H(+)</text>
        <dbReference type="Rhea" id="RHEA:42928"/>
        <dbReference type="Rhea" id="RHEA-COMP:10286"/>
        <dbReference type="Rhea" id="RHEA-COMP:10287"/>
        <dbReference type="ChEBI" id="CHEBI:15378"/>
        <dbReference type="ChEBI" id="CHEBI:57856"/>
        <dbReference type="ChEBI" id="CHEBI:59789"/>
        <dbReference type="ChEBI" id="CHEBI:74506"/>
        <dbReference type="ChEBI" id="CHEBI:82748"/>
        <dbReference type="EC" id="2.1.1.199"/>
    </reaction>
</comment>
<keyword evidence="4 6" id="KW-0808">Transferase</keyword>
<evidence type="ECO:0000313" key="7">
    <source>
        <dbReference type="EMBL" id="QEG39137.1"/>
    </source>
</evidence>
<keyword evidence="5 6" id="KW-0949">S-adenosyl-L-methionine</keyword>
<dbReference type="PANTHER" id="PTHR11265:SF0">
    <property type="entry name" value="12S RRNA N4-METHYLCYTIDINE METHYLTRANSFERASE"/>
    <property type="match status" value="1"/>
</dbReference>
<dbReference type="InterPro" id="IPR023397">
    <property type="entry name" value="SAM-dep_MeTrfase_MraW_recog"/>
</dbReference>
<sequence>MPDECVAALQPAPGSTILDGTFGGGGHSSLLAMRVAPGGRVIGLDRDEGAVERSQTVIDRLAVEHPQAAAAMTVYCASYHQIDRALAAEELTGVDGILLDLGLSSDQLADRTRGFSFSVDAPLDLRFDTSSGEPASRLLVRLSEKEIADVIYQYGEERFSRRIARRIVERRRERQFIETTTELANLVRRCVPRSRNHDIDPATRTFQALRIAVNDELGILEKTLRQATNWLNPGGRIAVISFHSLEDRIVKNQFRDAPQLEVITRKPLRPSDAEVHANPRARSAKLRIAEKLRVAEKP</sequence>
<dbReference type="NCBIfam" id="TIGR00006">
    <property type="entry name" value="16S rRNA (cytosine(1402)-N(4))-methyltransferase RsmH"/>
    <property type="match status" value="1"/>
</dbReference>
<dbReference type="EC" id="2.1.1.199" evidence="6"/>
<feature type="binding site" evidence="6">
    <location>
        <position position="45"/>
    </location>
    <ligand>
        <name>S-adenosyl-L-methionine</name>
        <dbReference type="ChEBI" id="CHEBI:59789"/>
    </ligand>
</feature>
<evidence type="ECO:0000256" key="4">
    <source>
        <dbReference type="ARBA" id="ARBA00022679"/>
    </source>
</evidence>
<evidence type="ECO:0000256" key="2">
    <source>
        <dbReference type="ARBA" id="ARBA00022552"/>
    </source>
</evidence>
<comment type="similarity">
    <text evidence="1 6">Belongs to the methyltransferase superfamily. RsmH family.</text>
</comment>
<evidence type="ECO:0000256" key="5">
    <source>
        <dbReference type="ARBA" id="ARBA00022691"/>
    </source>
</evidence>
<evidence type="ECO:0000313" key="8">
    <source>
        <dbReference type="Proteomes" id="UP000325286"/>
    </source>
</evidence>
<feature type="binding site" evidence="6">
    <location>
        <begin position="25"/>
        <end position="27"/>
    </location>
    <ligand>
        <name>S-adenosyl-L-methionine</name>
        <dbReference type="ChEBI" id="CHEBI:59789"/>
    </ligand>
</feature>
<dbReference type="GO" id="GO:0070475">
    <property type="term" value="P:rRNA base methylation"/>
    <property type="evidence" value="ECO:0007669"/>
    <property type="project" value="UniProtKB-UniRule"/>
</dbReference>
<gene>
    <name evidence="6 7" type="primary">rsmH</name>
    <name evidence="7" type="ORF">UC8_10980</name>
</gene>
<dbReference type="AlphaFoldDB" id="A0A5B9QJ49"/>
<accession>A0A5B9QJ49</accession>
<dbReference type="Pfam" id="PF01795">
    <property type="entry name" value="Methyltransf_5"/>
    <property type="match status" value="1"/>
</dbReference>
<evidence type="ECO:0000256" key="1">
    <source>
        <dbReference type="ARBA" id="ARBA00010396"/>
    </source>
</evidence>
<evidence type="ECO:0000256" key="3">
    <source>
        <dbReference type="ARBA" id="ARBA00022603"/>
    </source>
</evidence>
<dbReference type="GO" id="GO:0005737">
    <property type="term" value="C:cytoplasm"/>
    <property type="evidence" value="ECO:0007669"/>
    <property type="project" value="UniProtKB-SubCell"/>
</dbReference>
<reference evidence="7 8" key="1">
    <citation type="submission" date="2019-08" db="EMBL/GenBank/DDBJ databases">
        <title>Deep-cultivation of Planctomycetes and their phenomic and genomic characterization uncovers novel biology.</title>
        <authorList>
            <person name="Wiegand S."/>
            <person name="Jogler M."/>
            <person name="Boedeker C."/>
            <person name="Pinto D."/>
            <person name="Vollmers J."/>
            <person name="Rivas-Marin E."/>
            <person name="Kohn T."/>
            <person name="Peeters S.H."/>
            <person name="Heuer A."/>
            <person name="Rast P."/>
            <person name="Oberbeckmann S."/>
            <person name="Bunk B."/>
            <person name="Jeske O."/>
            <person name="Meyerdierks A."/>
            <person name="Storesund J.E."/>
            <person name="Kallscheuer N."/>
            <person name="Luecker S."/>
            <person name="Lage O.M."/>
            <person name="Pohl T."/>
            <person name="Merkel B.J."/>
            <person name="Hornburger P."/>
            <person name="Mueller R.-W."/>
            <person name="Bruemmer F."/>
            <person name="Labrenz M."/>
            <person name="Spormann A.M."/>
            <person name="Op den Camp H."/>
            <person name="Overmann J."/>
            <person name="Amann R."/>
            <person name="Jetten M.S.M."/>
            <person name="Mascher T."/>
            <person name="Medema M.H."/>
            <person name="Devos D.P."/>
            <person name="Kaster A.-K."/>
            <person name="Ovreas L."/>
            <person name="Rohde M."/>
            <person name="Galperin M.Y."/>
            <person name="Jogler C."/>
        </authorList>
    </citation>
    <scope>NUCLEOTIDE SEQUENCE [LARGE SCALE GENOMIC DNA]</scope>
    <source>
        <strain evidence="7 8">UC8</strain>
    </source>
</reference>
<dbReference type="InterPro" id="IPR002903">
    <property type="entry name" value="RsmH"/>
</dbReference>
<dbReference type="KEGG" id="rul:UC8_10980"/>
<dbReference type="Gene3D" id="1.10.150.170">
    <property type="entry name" value="Putative methyltransferase TM0872, insert domain"/>
    <property type="match status" value="1"/>
</dbReference>
<feature type="binding site" evidence="6">
    <location>
        <position position="100"/>
    </location>
    <ligand>
        <name>S-adenosyl-L-methionine</name>
        <dbReference type="ChEBI" id="CHEBI:59789"/>
    </ligand>
</feature>
<dbReference type="InterPro" id="IPR029063">
    <property type="entry name" value="SAM-dependent_MTases_sf"/>
</dbReference>
<evidence type="ECO:0000256" key="6">
    <source>
        <dbReference type="HAMAP-Rule" id="MF_01007"/>
    </source>
</evidence>
<dbReference type="PIRSF" id="PIRSF004486">
    <property type="entry name" value="MraW"/>
    <property type="match status" value="1"/>
</dbReference>
<comment type="function">
    <text evidence="6">Specifically methylates the N4 position of cytidine in position 1402 (C1402) of 16S rRNA.</text>
</comment>
<dbReference type="EMBL" id="CP042914">
    <property type="protein sequence ID" value="QEG39137.1"/>
    <property type="molecule type" value="Genomic_DNA"/>
</dbReference>